<sequence length="776" mass="83877">KDLVDFALNSLGLGQVVDTIQALGTGYWNQIKQIATQLLFAGQQIWQQATVVFQQLVADLQNHATDALPLVVQAIGQLTSLVGQSGKRDLVDFALNSLGLGQVIDTIQALGTDYWNQIKQIATQLLFAGQQIWQQATVVFQQLVADLQNHATDALPLVVQAIGQLTSLVGQSGKRDLVDFALNSLGLGQVIDTIQALGTDYWNQIKQIATQLLFAGQQIWQQATVVFQQLVADLQNHATDALPLVVQAIGQLTSLVGQSGKRDLVDFALNSLGLGQVIDTIQALGTGYWNQIKQIATQLLFAGQQIWQQATVVFQQLVADLQNHATDALPLVVQAIGQLTSLVGQSGKRDLVDFALNSLGLGQVIDTIQASGTDYWNQIKQIATQLLFAGQQIWQQATVVFQQLVADLQNHATDALPLVVQAIGQLTSLVGQSGKRDLVDFALNSLGLGQVIDTIQALGTDYWNQIKQIATQLLFAGQQIWQQATVVFQQLVADLQNHATDALPLVVQAIGQLTSLVGQSGKRDLVDFALNSLGLGQVIDTIQALGTDYWNQIKQIATQLLFAGQQIWQQATVVFQQLVADLQNHATDALPLVVQAIGQLTSLVGQSGKRDLVDFALNSLGLGQVIDTIQALGTGYWNQIKQIATQLLFAGQQIWQQATVVFQQLVADLQNHATDALPLVVQAIGQLTSLVGQSGKRDLVDFALNSLGLGQVVDTIQALGTGYWNQIKQIATQLLFAGQQIWQQATVVFQQLVADLQNHATDALPLVVQAIGQLTA</sequence>
<gene>
    <name evidence="1" type="primary">mmr-b</name>
</gene>
<dbReference type="SUPFAM" id="SSF48371">
    <property type="entry name" value="ARM repeat"/>
    <property type="match status" value="1"/>
</dbReference>
<name>J7GJK5_9BILA</name>
<feature type="non-terminal residue" evidence="1">
    <location>
        <position position="1"/>
    </location>
</feature>
<organism evidence="1">
    <name type="scientific">Brachionus sp. Austria</name>
    <dbReference type="NCBI Taxonomy" id="183146"/>
    <lineage>
        <taxon>Eukaryota</taxon>
        <taxon>Metazoa</taxon>
        <taxon>Spiralia</taxon>
        <taxon>Gnathifera</taxon>
        <taxon>Rotifera</taxon>
        <taxon>Eurotatoria</taxon>
        <taxon>Monogononta</taxon>
        <taxon>Pseudotrocha</taxon>
        <taxon>Ploima</taxon>
        <taxon>Brachionidae</taxon>
        <taxon>Brachionus</taxon>
    </lineage>
</organism>
<protein>
    <submittedName>
        <fullName evidence="1">Mate recognition protein motif repeat B</fullName>
    </submittedName>
</protein>
<dbReference type="InterPro" id="IPR007713">
    <property type="entry name" value="TMP_rpt"/>
</dbReference>
<reference evidence="1" key="1">
    <citation type="journal article" date="2012" name="BMC Evol. Biol.">
        <title>The mate recognition protein gene mediates reproductive isolation and speciation in the Brachionus plicatilis cryptic species complex.</title>
        <authorList>
            <person name="Gribble K.E."/>
            <person name="Mark Welch D.B."/>
        </authorList>
    </citation>
    <scope>NUCLEOTIDE SEQUENCE</scope>
    <source>
        <strain evidence="1">MNCHU008</strain>
    </source>
</reference>
<dbReference type="EMBL" id="JX239248">
    <property type="protein sequence ID" value="AFP72977.1"/>
    <property type="molecule type" value="Genomic_DNA"/>
</dbReference>
<dbReference type="AlphaFoldDB" id="J7GJK5"/>
<evidence type="ECO:0000313" key="1">
    <source>
        <dbReference type="EMBL" id="AFP72977.1"/>
    </source>
</evidence>
<accession>J7GJK5</accession>
<proteinExistence type="predicted"/>
<feature type="non-terminal residue" evidence="1">
    <location>
        <position position="776"/>
    </location>
</feature>
<dbReference type="Pfam" id="PF05017">
    <property type="entry name" value="TMP"/>
    <property type="match status" value="9"/>
</dbReference>
<dbReference type="InterPro" id="IPR016024">
    <property type="entry name" value="ARM-type_fold"/>
</dbReference>